<proteinExistence type="inferred from homology"/>
<dbReference type="GO" id="GO:0005829">
    <property type="term" value="C:cytosol"/>
    <property type="evidence" value="ECO:0007669"/>
    <property type="project" value="TreeGrafter"/>
</dbReference>
<keyword evidence="1 5" id="KW-0806">Transcription termination</keyword>
<organism evidence="11 12">
    <name type="scientific">candidate division WWE3 bacterium RIFCSPLOWO2_01_FULL_37_15</name>
    <dbReference type="NCBI Taxonomy" id="1802622"/>
    <lineage>
        <taxon>Bacteria</taxon>
        <taxon>Katanobacteria</taxon>
    </lineage>
</organism>
<dbReference type="Pfam" id="PF00467">
    <property type="entry name" value="KOW"/>
    <property type="match status" value="1"/>
</dbReference>
<dbReference type="Proteomes" id="UP000177458">
    <property type="component" value="Unassembled WGS sequence"/>
</dbReference>
<evidence type="ECO:0000256" key="6">
    <source>
        <dbReference type="NCBIfam" id="TIGR00922"/>
    </source>
</evidence>
<sequence length="211" mass="23694">MTDNDLETQNLNTTNDQNPNSEENAEEGVIVINSSPGEKAKWYVIHTYSGHEKKVAITLKQRVEAGGFTDRIFKIFIPQQQKVVISEGKKRTVDERLFPGYVIVNMIMDDDAWYIVRSTRGVTGFVGMGNNPTPLPESEVRALMKFTKMEAPKFEAKFSVGDSVKIIDGPFKEHLGKVDEVNEEQGKVKVLISVFGREVPVELDFLQVSSI</sequence>
<dbReference type="GO" id="GO:0006354">
    <property type="term" value="P:DNA-templated transcription elongation"/>
    <property type="evidence" value="ECO:0007669"/>
    <property type="project" value="UniProtKB-UniRule"/>
</dbReference>
<dbReference type="SMART" id="SM00738">
    <property type="entry name" value="NGN"/>
    <property type="match status" value="1"/>
</dbReference>
<evidence type="ECO:0000256" key="4">
    <source>
        <dbReference type="ARBA" id="ARBA00023163"/>
    </source>
</evidence>
<dbReference type="Pfam" id="PF02357">
    <property type="entry name" value="NusG"/>
    <property type="match status" value="1"/>
</dbReference>
<reference evidence="11 12" key="1">
    <citation type="journal article" date="2016" name="Nat. Commun.">
        <title>Thousands of microbial genomes shed light on interconnected biogeochemical processes in an aquifer system.</title>
        <authorList>
            <person name="Anantharaman K."/>
            <person name="Brown C.T."/>
            <person name="Hug L.A."/>
            <person name="Sharon I."/>
            <person name="Castelle C.J."/>
            <person name="Probst A.J."/>
            <person name="Thomas B.C."/>
            <person name="Singh A."/>
            <person name="Wilkins M.J."/>
            <person name="Karaoz U."/>
            <person name="Brodie E.L."/>
            <person name="Williams K.H."/>
            <person name="Hubbard S.S."/>
            <person name="Banfield J.F."/>
        </authorList>
    </citation>
    <scope>NUCLEOTIDE SEQUENCE [LARGE SCALE GENOMIC DNA]</scope>
</reference>
<feature type="domain" description="KOW" evidence="10">
    <location>
        <begin position="157"/>
        <end position="184"/>
    </location>
</feature>
<dbReference type="CDD" id="cd06091">
    <property type="entry name" value="KOW_NusG"/>
    <property type="match status" value="1"/>
</dbReference>
<evidence type="ECO:0000256" key="8">
    <source>
        <dbReference type="SAM" id="MobiDB-lite"/>
    </source>
</evidence>
<dbReference type="EMBL" id="MEVF01000032">
    <property type="protein sequence ID" value="OGC48792.1"/>
    <property type="molecule type" value="Genomic_DNA"/>
</dbReference>
<keyword evidence="4 5" id="KW-0804">Transcription</keyword>
<dbReference type="Gene3D" id="3.30.70.940">
    <property type="entry name" value="NusG, N-terminal domain"/>
    <property type="match status" value="1"/>
</dbReference>
<dbReference type="InterPro" id="IPR005824">
    <property type="entry name" value="KOW"/>
</dbReference>
<keyword evidence="2 5" id="KW-0889">Transcription antitermination</keyword>
<dbReference type="SUPFAM" id="SSF50104">
    <property type="entry name" value="Translation proteins SH3-like domain"/>
    <property type="match status" value="1"/>
</dbReference>
<dbReference type="PRINTS" id="PR00338">
    <property type="entry name" value="NUSGTNSCPFCT"/>
</dbReference>
<feature type="domain" description="NusG-like N-terminal" evidence="9">
    <location>
        <begin position="39"/>
        <end position="147"/>
    </location>
</feature>
<dbReference type="InterPro" id="IPR043425">
    <property type="entry name" value="NusG-like"/>
</dbReference>
<evidence type="ECO:0000313" key="12">
    <source>
        <dbReference type="Proteomes" id="UP000177458"/>
    </source>
</evidence>
<protein>
    <recommendedName>
        <fullName evidence="5 6">Transcription termination/antitermination protein NusG</fullName>
    </recommendedName>
</protein>
<accession>A0A1F4UV42</accession>
<dbReference type="InterPro" id="IPR006645">
    <property type="entry name" value="NGN-like_dom"/>
</dbReference>
<dbReference type="InterPro" id="IPR047050">
    <property type="entry name" value="NGN"/>
</dbReference>
<evidence type="ECO:0000259" key="10">
    <source>
        <dbReference type="SMART" id="SM00739"/>
    </source>
</evidence>
<name>A0A1F4UV42_UNCKA</name>
<dbReference type="Gene3D" id="2.30.30.30">
    <property type="match status" value="1"/>
</dbReference>
<dbReference type="PANTHER" id="PTHR30265">
    <property type="entry name" value="RHO-INTERACTING TRANSCRIPTION TERMINATION FACTOR NUSG"/>
    <property type="match status" value="1"/>
</dbReference>
<dbReference type="SUPFAM" id="SSF82679">
    <property type="entry name" value="N-utilization substance G protein NusG, N-terminal domain"/>
    <property type="match status" value="1"/>
</dbReference>
<evidence type="ECO:0000313" key="11">
    <source>
        <dbReference type="EMBL" id="OGC48792.1"/>
    </source>
</evidence>
<dbReference type="HAMAP" id="MF_00948">
    <property type="entry name" value="NusG"/>
    <property type="match status" value="1"/>
</dbReference>
<dbReference type="NCBIfam" id="TIGR00922">
    <property type="entry name" value="nusG"/>
    <property type="match status" value="1"/>
</dbReference>
<feature type="region of interest" description="Disordered" evidence="8">
    <location>
        <begin position="1"/>
        <end position="25"/>
    </location>
</feature>
<evidence type="ECO:0000256" key="7">
    <source>
        <dbReference type="RuleBase" id="RU000538"/>
    </source>
</evidence>
<dbReference type="GO" id="GO:0006353">
    <property type="term" value="P:DNA-templated transcription termination"/>
    <property type="evidence" value="ECO:0007669"/>
    <property type="project" value="UniProtKB-UniRule"/>
</dbReference>
<keyword evidence="3 5" id="KW-0805">Transcription regulation</keyword>
<dbReference type="SMART" id="SM00739">
    <property type="entry name" value="KOW"/>
    <property type="match status" value="1"/>
</dbReference>
<evidence type="ECO:0000256" key="3">
    <source>
        <dbReference type="ARBA" id="ARBA00023015"/>
    </source>
</evidence>
<evidence type="ECO:0000259" key="9">
    <source>
        <dbReference type="SMART" id="SM00738"/>
    </source>
</evidence>
<dbReference type="InterPro" id="IPR001062">
    <property type="entry name" value="Transcrpt_antiterm_NusG"/>
</dbReference>
<gene>
    <name evidence="5" type="primary">nusG</name>
    <name evidence="11" type="ORF">A3A69_01045</name>
</gene>
<comment type="caution">
    <text evidence="11">The sequence shown here is derived from an EMBL/GenBank/DDBJ whole genome shotgun (WGS) entry which is preliminary data.</text>
</comment>
<evidence type="ECO:0000256" key="5">
    <source>
        <dbReference type="HAMAP-Rule" id="MF_00948"/>
    </source>
</evidence>
<dbReference type="PANTHER" id="PTHR30265:SF2">
    <property type="entry name" value="TRANSCRIPTION TERMINATION_ANTITERMINATION PROTEIN NUSG"/>
    <property type="match status" value="1"/>
</dbReference>
<dbReference type="GO" id="GO:0031564">
    <property type="term" value="P:transcription antitermination"/>
    <property type="evidence" value="ECO:0007669"/>
    <property type="project" value="UniProtKB-UniRule"/>
</dbReference>
<dbReference type="InterPro" id="IPR036735">
    <property type="entry name" value="NGN_dom_sf"/>
</dbReference>
<dbReference type="CDD" id="cd09891">
    <property type="entry name" value="NGN_Bact_1"/>
    <property type="match status" value="1"/>
</dbReference>
<comment type="function">
    <text evidence="5 7">Participates in transcription elongation, termination and antitermination.</text>
</comment>
<comment type="similarity">
    <text evidence="5 7">Belongs to the NusG family.</text>
</comment>
<dbReference type="InterPro" id="IPR008991">
    <property type="entry name" value="Translation_prot_SH3-like_sf"/>
</dbReference>
<dbReference type="InterPro" id="IPR014722">
    <property type="entry name" value="Rib_uL2_dom2"/>
</dbReference>
<evidence type="ECO:0000256" key="1">
    <source>
        <dbReference type="ARBA" id="ARBA00022472"/>
    </source>
</evidence>
<dbReference type="FunFam" id="2.30.30.30:FF:000002">
    <property type="entry name" value="Transcription termination/antitermination factor NusG"/>
    <property type="match status" value="1"/>
</dbReference>
<dbReference type="AlphaFoldDB" id="A0A1F4UV42"/>
<dbReference type="GO" id="GO:0032784">
    <property type="term" value="P:regulation of DNA-templated transcription elongation"/>
    <property type="evidence" value="ECO:0007669"/>
    <property type="project" value="InterPro"/>
</dbReference>
<evidence type="ECO:0000256" key="2">
    <source>
        <dbReference type="ARBA" id="ARBA00022814"/>
    </source>
</evidence>
<feature type="compositionally biased region" description="Polar residues" evidence="8">
    <location>
        <begin position="7"/>
        <end position="22"/>
    </location>
</feature>